<dbReference type="Proteomes" id="UP001596087">
    <property type="component" value="Unassembled WGS sequence"/>
</dbReference>
<dbReference type="RefSeq" id="WP_378592604.1">
    <property type="nucleotide sequence ID" value="NZ_JBHSKD010000027.1"/>
</dbReference>
<evidence type="ECO:0000313" key="2">
    <source>
        <dbReference type="Proteomes" id="UP001596087"/>
    </source>
</evidence>
<comment type="caution">
    <text evidence="1">The sequence shown here is derived from an EMBL/GenBank/DDBJ whole genome shotgun (WGS) entry which is preliminary data.</text>
</comment>
<dbReference type="InterPro" id="IPR053143">
    <property type="entry name" value="Arylsulfate_ST"/>
</dbReference>
<dbReference type="PANTHER" id="PTHR35340">
    <property type="entry name" value="PQQ ENZYME REPEAT PROTEIN-RELATED"/>
    <property type="match status" value="1"/>
</dbReference>
<reference evidence="2" key="1">
    <citation type="journal article" date="2019" name="Int. J. Syst. Evol. Microbiol.">
        <title>The Global Catalogue of Microorganisms (GCM) 10K type strain sequencing project: providing services to taxonomists for standard genome sequencing and annotation.</title>
        <authorList>
            <consortium name="The Broad Institute Genomics Platform"/>
            <consortium name="The Broad Institute Genome Sequencing Center for Infectious Disease"/>
            <person name="Wu L."/>
            <person name="Ma J."/>
        </authorList>
    </citation>
    <scope>NUCLEOTIDE SEQUENCE [LARGE SCALE GENOMIC DNA]</scope>
    <source>
        <strain evidence="2">DFY41</strain>
    </source>
</reference>
<evidence type="ECO:0000313" key="1">
    <source>
        <dbReference type="EMBL" id="MFC5178857.1"/>
    </source>
</evidence>
<proteinExistence type="predicted"/>
<dbReference type="InterPro" id="IPR010262">
    <property type="entry name" value="Arylsulfotransferase_bact"/>
</dbReference>
<dbReference type="Pfam" id="PF05935">
    <property type="entry name" value="Arylsulfotrans"/>
    <property type="match status" value="1"/>
</dbReference>
<keyword evidence="2" id="KW-1185">Reference proteome</keyword>
<dbReference type="PANTHER" id="PTHR35340:SF5">
    <property type="entry name" value="ASST-DOMAIN-CONTAINING PROTEIN"/>
    <property type="match status" value="1"/>
</dbReference>
<organism evidence="1 2">
    <name type="scientific">Nocardioides taihuensis</name>
    <dbReference type="NCBI Taxonomy" id="1835606"/>
    <lineage>
        <taxon>Bacteria</taxon>
        <taxon>Bacillati</taxon>
        <taxon>Actinomycetota</taxon>
        <taxon>Actinomycetes</taxon>
        <taxon>Propionibacteriales</taxon>
        <taxon>Nocardioidaceae</taxon>
        <taxon>Nocardioides</taxon>
    </lineage>
</organism>
<accession>A0ABW0BNW4</accession>
<dbReference type="EMBL" id="JBHSKD010000027">
    <property type="protein sequence ID" value="MFC5178857.1"/>
    <property type="molecule type" value="Genomic_DNA"/>
</dbReference>
<protein>
    <submittedName>
        <fullName evidence="1">Aryl-sulfate sulfotransferase</fullName>
    </submittedName>
</protein>
<sequence>MSAPATAEPGPVHTLVVSGPGGLTAHPAYDASVRRYAATTTAATFADGGASLTVTASTDDPAGRVLVNGVPVVGGQTTLTGLQPGDEVSVVFDDAGGREADAVYVLPADFPELTATVREPGTTPGLVGLTLSQWQVGNGWPSFEAVVDVNGVPVWTRSDPGAAADLKLQPNGHYSVARPTHEPGRTGSDIVELDGAFQPVAVHRTVGLVDTDGHDSILRADGSEVLLAYEPDPDTGLTDSVIQEVDPQGDVVFQWDSSGLAAETVAGTRADYAHINSVQVVNGGQDFLASFRHLSAVLLIARVAHDGHQPGDVVWKLGGRDSTFDFVDDPFGGPCAQHSASQLPDGDIMVFDNGSVDAFGSFCVDPADPAGPTVERTQSRMAVWHLDEQAGTATLVRAYGPTDWFGFFMGSAQLLPETGNVLVGWASATQAVATELAPDDSPVWQLEAVPSSNGRKYFSYRSLKLDAPDVTDPEVVVTSPTRGASFEQGAPVTLDFSCTDVGGATLQTCGDVLPGTSLDTSVPGRHLVRVTASDGAGNVTTVRRRYTVAPRHRPDLSVREADGTWTGAGVVGDLRHQTTHRRLAAGDGVRVPVRLGNAGTRADRFVVDGSAGTRRLVVSYRFGHEDVTRPVVRGTWRSPLTQPGGGRVLVARVRATRDAPDGLVRTFVLASTSARDPDSVDRVGVRVRVR</sequence>
<gene>
    <name evidence="1" type="ORF">ACFPGP_19400</name>
</gene>
<name>A0ABW0BNW4_9ACTN</name>